<dbReference type="SUPFAM" id="SSF140453">
    <property type="entry name" value="EsxAB dimer-like"/>
    <property type="match status" value="1"/>
</dbReference>
<reference evidence="2 3" key="1">
    <citation type="submission" date="2024-03" db="EMBL/GenBank/DDBJ databases">
        <title>Novel Streptomyces species of biotechnological and ecological value are a feature of Machair soil.</title>
        <authorList>
            <person name="Prole J.R."/>
            <person name="Goodfellow M."/>
            <person name="Allenby N."/>
            <person name="Ward A.C."/>
        </authorList>
    </citation>
    <scope>NUCLEOTIDE SEQUENCE [LARGE SCALE GENOMIC DNA]</scope>
    <source>
        <strain evidence="2 3">MS1.HAVA.3</strain>
    </source>
</reference>
<feature type="region of interest" description="Disordered" evidence="1">
    <location>
        <begin position="172"/>
        <end position="303"/>
    </location>
</feature>
<keyword evidence="3" id="KW-1185">Reference proteome</keyword>
<dbReference type="Proteomes" id="UP001382904">
    <property type="component" value="Unassembled WGS sequence"/>
</dbReference>
<feature type="compositionally biased region" description="Pro residues" evidence="1">
    <location>
        <begin position="278"/>
        <end position="297"/>
    </location>
</feature>
<proteinExistence type="predicted"/>
<dbReference type="InterPro" id="IPR036689">
    <property type="entry name" value="ESAT-6-like_sf"/>
</dbReference>
<feature type="compositionally biased region" description="Gly residues" evidence="1">
    <location>
        <begin position="198"/>
        <end position="208"/>
    </location>
</feature>
<evidence type="ECO:0000313" key="3">
    <source>
        <dbReference type="Proteomes" id="UP001382904"/>
    </source>
</evidence>
<gene>
    <name evidence="2" type="ORF">WKI68_27840</name>
</gene>
<organism evidence="2 3">
    <name type="scientific">Streptomyces caledonius</name>
    <dbReference type="NCBI Taxonomy" id="3134107"/>
    <lineage>
        <taxon>Bacteria</taxon>
        <taxon>Bacillati</taxon>
        <taxon>Actinomycetota</taxon>
        <taxon>Actinomycetes</taxon>
        <taxon>Kitasatosporales</taxon>
        <taxon>Streptomycetaceae</taxon>
        <taxon>Streptomyces</taxon>
    </lineage>
</organism>
<feature type="compositionally biased region" description="Low complexity" evidence="1">
    <location>
        <begin position="209"/>
        <end position="222"/>
    </location>
</feature>
<dbReference type="EMBL" id="JBBKAM010000002">
    <property type="protein sequence ID" value="MEJ8644111.1"/>
    <property type="molecule type" value="Genomic_DNA"/>
</dbReference>
<evidence type="ECO:0000256" key="1">
    <source>
        <dbReference type="SAM" id="MobiDB-lite"/>
    </source>
</evidence>
<evidence type="ECO:0008006" key="4">
    <source>
        <dbReference type="Google" id="ProtNLM"/>
    </source>
</evidence>
<sequence>MTDFEGYTHAQLHAMVASLDPGKVEALGTQLTEAAKTIETIGNKLKDHKVKGWEGEAATAFQDWVNRAGSATLVLSKYSADGGKYMGDAAQIMREVKPTADDKGGMPPYNAAEDAARKQALETAREHRNEPDAIALGQTAWHELNDNHNRAVVALNKLAGAYEQSTLQMNKAEIPTFPPPPDVLVPPNVGGSQDMARPGGGASGGAGSTGSSYTTSGSSTGAPSHEPGWVPGRQPQPDNTVPSVSVPSIPDRDVDIDLDSVATLPERTAPPVTTAPGGPLPTGPVGPNPGPVPPPLTFPGSAV</sequence>
<evidence type="ECO:0000313" key="2">
    <source>
        <dbReference type="EMBL" id="MEJ8644111.1"/>
    </source>
</evidence>
<feature type="compositionally biased region" description="Polar residues" evidence="1">
    <location>
        <begin position="236"/>
        <end position="246"/>
    </location>
</feature>
<comment type="caution">
    <text evidence="2">The sequence shown here is derived from an EMBL/GenBank/DDBJ whole genome shotgun (WGS) entry which is preliminary data.</text>
</comment>
<accession>A0ABU8U8B0</accession>
<name>A0ABU8U8B0_9ACTN</name>
<protein>
    <recommendedName>
        <fullName evidence="4">WXG100 family type VII secretion target</fullName>
    </recommendedName>
</protein>